<sequence>MTKYKLFSWSAVFISVVLLVLPRIFPICNGLMKNGGPMKCHYAYQAEFIITLLAVILSAALLVLRTNEARLLTGFIVFLLGIIVIVLPQPWAIGICEAGACGKTTFFATIGGGLLALAGAGIVGLTWKSKDD</sequence>
<organism evidence="2 3">
    <name type="scientific">Methylomusa anaerophila</name>
    <dbReference type="NCBI Taxonomy" id="1930071"/>
    <lineage>
        <taxon>Bacteria</taxon>
        <taxon>Bacillati</taxon>
        <taxon>Bacillota</taxon>
        <taxon>Negativicutes</taxon>
        <taxon>Selenomonadales</taxon>
        <taxon>Sporomusaceae</taxon>
        <taxon>Methylomusa</taxon>
    </lineage>
</organism>
<dbReference type="OrthoDB" id="1685054at2"/>
<feature type="transmembrane region" description="Helical" evidence="1">
    <location>
        <begin position="42"/>
        <end position="64"/>
    </location>
</feature>
<dbReference type="Proteomes" id="UP000276437">
    <property type="component" value="Chromosome"/>
</dbReference>
<dbReference type="AlphaFoldDB" id="A0A348AEI3"/>
<feature type="transmembrane region" description="Helical" evidence="1">
    <location>
        <begin position="105"/>
        <end position="127"/>
    </location>
</feature>
<dbReference type="EMBL" id="AP018449">
    <property type="protein sequence ID" value="BBB89481.1"/>
    <property type="molecule type" value="Genomic_DNA"/>
</dbReference>
<evidence type="ECO:0000313" key="3">
    <source>
        <dbReference type="Proteomes" id="UP000276437"/>
    </source>
</evidence>
<keyword evidence="1" id="KW-0472">Membrane</keyword>
<keyword evidence="1" id="KW-0812">Transmembrane</keyword>
<dbReference type="InterPro" id="IPR025531">
    <property type="entry name" value="DUF4418"/>
</dbReference>
<evidence type="ECO:0000313" key="2">
    <source>
        <dbReference type="EMBL" id="BBB89481.1"/>
    </source>
</evidence>
<name>A0A348AEI3_9FIRM</name>
<evidence type="ECO:0008006" key="4">
    <source>
        <dbReference type="Google" id="ProtNLM"/>
    </source>
</evidence>
<reference evidence="2 3" key="1">
    <citation type="journal article" date="2018" name="Int. J. Syst. Evol. Microbiol.">
        <title>Methylomusa anaerophila gen. nov., sp. nov., an anaerobic methanol-utilizing bacterium isolated from a microbial fuel cell.</title>
        <authorList>
            <person name="Amano N."/>
            <person name="Yamamuro A."/>
            <person name="Miyahara M."/>
            <person name="Kouzuma A."/>
            <person name="Abe T."/>
            <person name="Watanabe K."/>
        </authorList>
    </citation>
    <scope>NUCLEOTIDE SEQUENCE [LARGE SCALE GENOMIC DNA]</scope>
    <source>
        <strain evidence="2 3">MMFC1</strain>
    </source>
</reference>
<keyword evidence="3" id="KW-1185">Reference proteome</keyword>
<evidence type="ECO:0000256" key="1">
    <source>
        <dbReference type="SAM" id="Phobius"/>
    </source>
</evidence>
<proteinExistence type="predicted"/>
<accession>A0A348AEI3</accession>
<dbReference type="RefSeq" id="WP_126305619.1">
    <property type="nucleotide sequence ID" value="NZ_AP018449.1"/>
</dbReference>
<dbReference type="Pfam" id="PF14387">
    <property type="entry name" value="DUF4418"/>
    <property type="match status" value="1"/>
</dbReference>
<protein>
    <recommendedName>
        <fullName evidence="4">DUF4418 domain-containing protein</fullName>
    </recommendedName>
</protein>
<feature type="transmembrane region" description="Helical" evidence="1">
    <location>
        <begin position="71"/>
        <end position="93"/>
    </location>
</feature>
<gene>
    <name evidence="2" type="ORF">MAMMFC1_00114</name>
</gene>
<dbReference type="KEGG" id="mana:MAMMFC1_00114"/>
<keyword evidence="1" id="KW-1133">Transmembrane helix</keyword>